<dbReference type="AlphaFoldDB" id="A0A8H3R1W0"/>
<dbReference type="Proteomes" id="UP000615446">
    <property type="component" value="Unassembled WGS sequence"/>
</dbReference>
<sequence>MLQLLEDTGGLPRALEQLFIVCFGPYGKEFFVRLETEKIVFVSIFYNVMSALDGQYNIKIYVRKNKQVALKLLSYCIEGTPISGEEILDKNSNITIRSLSSILEHINILIY</sequence>
<comment type="caution">
    <text evidence="1">The sequence shown here is derived from an EMBL/GenBank/DDBJ whole genome shotgun (WGS) entry which is preliminary data.</text>
</comment>
<proteinExistence type="predicted"/>
<protein>
    <submittedName>
        <fullName evidence="1">Uncharacterized protein</fullName>
    </submittedName>
</protein>
<dbReference type="EMBL" id="BLAL01000285">
    <property type="protein sequence ID" value="GET00297.1"/>
    <property type="molecule type" value="Genomic_DNA"/>
</dbReference>
<name>A0A8H3R1W0_9GLOM</name>
<gene>
    <name evidence="1" type="ORF">RCL2_002676200</name>
</gene>
<evidence type="ECO:0000313" key="1">
    <source>
        <dbReference type="EMBL" id="GET00297.1"/>
    </source>
</evidence>
<reference evidence="1" key="1">
    <citation type="submission" date="2019-10" db="EMBL/GenBank/DDBJ databases">
        <title>Conservation and host-specific expression of non-tandemly repeated heterogenous ribosome RNA gene in arbuscular mycorrhizal fungi.</title>
        <authorList>
            <person name="Maeda T."/>
            <person name="Kobayashi Y."/>
            <person name="Nakagawa T."/>
            <person name="Ezawa T."/>
            <person name="Yamaguchi K."/>
            <person name="Bino T."/>
            <person name="Nishimoto Y."/>
            <person name="Shigenobu S."/>
            <person name="Kawaguchi M."/>
        </authorList>
    </citation>
    <scope>NUCLEOTIDE SEQUENCE</scope>
    <source>
        <strain evidence="1">HR1</strain>
    </source>
</reference>
<evidence type="ECO:0000313" key="2">
    <source>
        <dbReference type="Proteomes" id="UP000615446"/>
    </source>
</evidence>
<organism evidence="1 2">
    <name type="scientific">Rhizophagus clarus</name>
    <dbReference type="NCBI Taxonomy" id="94130"/>
    <lineage>
        <taxon>Eukaryota</taxon>
        <taxon>Fungi</taxon>
        <taxon>Fungi incertae sedis</taxon>
        <taxon>Mucoromycota</taxon>
        <taxon>Glomeromycotina</taxon>
        <taxon>Glomeromycetes</taxon>
        <taxon>Glomerales</taxon>
        <taxon>Glomeraceae</taxon>
        <taxon>Rhizophagus</taxon>
    </lineage>
</organism>
<accession>A0A8H3R1W0</accession>